<sequence length="41" mass="4658">MSTLSIITMILIILTVVGGFIYFLTVAIRKENEKNRDQEVS</sequence>
<keyword evidence="3" id="KW-1185">Reference proteome</keyword>
<name>A0A9X1HVB4_9BACT</name>
<organism evidence="2 3">
    <name type="scientific">Fulvivirga sedimenti</name>
    <dbReference type="NCBI Taxonomy" id="2879465"/>
    <lineage>
        <taxon>Bacteria</taxon>
        <taxon>Pseudomonadati</taxon>
        <taxon>Bacteroidota</taxon>
        <taxon>Cytophagia</taxon>
        <taxon>Cytophagales</taxon>
        <taxon>Fulvivirgaceae</taxon>
        <taxon>Fulvivirga</taxon>
    </lineage>
</organism>
<evidence type="ECO:0000313" key="2">
    <source>
        <dbReference type="EMBL" id="MCA6078025.1"/>
    </source>
</evidence>
<dbReference type="EMBL" id="JAIXNE010000005">
    <property type="protein sequence ID" value="MCA6078025.1"/>
    <property type="molecule type" value="Genomic_DNA"/>
</dbReference>
<dbReference type="RefSeq" id="WP_225698886.1">
    <property type="nucleotide sequence ID" value="NZ_JAIXNE010000005.1"/>
</dbReference>
<evidence type="ECO:0000313" key="3">
    <source>
        <dbReference type="Proteomes" id="UP001139409"/>
    </source>
</evidence>
<gene>
    <name evidence="2" type="ORF">LDX50_24335</name>
</gene>
<proteinExistence type="predicted"/>
<keyword evidence="1" id="KW-1133">Transmembrane helix</keyword>
<dbReference type="NCBIfam" id="NF033493">
    <property type="entry name" value="MetS_like_NSS"/>
    <property type="match status" value="1"/>
</dbReference>
<dbReference type="AlphaFoldDB" id="A0A9X1HVB4"/>
<feature type="transmembrane region" description="Helical" evidence="1">
    <location>
        <begin position="6"/>
        <end position="28"/>
    </location>
</feature>
<accession>A0A9X1HVB4</accession>
<keyword evidence="1" id="KW-0472">Membrane</keyword>
<evidence type="ECO:0000256" key="1">
    <source>
        <dbReference type="SAM" id="Phobius"/>
    </source>
</evidence>
<keyword evidence="1" id="KW-0812">Transmembrane</keyword>
<comment type="caution">
    <text evidence="2">The sequence shown here is derived from an EMBL/GenBank/DDBJ whole genome shotgun (WGS) entry which is preliminary data.</text>
</comment>
<reference evidence="2" key="1">
    <citation type="submission" date="2021-09" db="EMBL/GenBank/DDBJ databases">
        <title>Fulvivirga sp. isolated from coastal sediment.</title>
        <authorList>
            <person name="Yu H."/>
        </authorList>
    </citation>
    <scope>NUCLEOTIDE SEQUENCE</scope>
    <source>
        <strain evidence="2">1062</strain>
    </source>
</reference>
<protein>
    <submittedName>
        <fullName evidence="2">MetS family NSS transporter small subunit</fullName>
    </submittedName>
</protein>
<dbReference type="Proteomes" id="UP001139409">
    <property type="component" value="Unassembled WGS sequence"/>
</dbReference>